<keyword evidence="1" id="KW-1133">Transmembrane helix</keyword>
<protein>
    <recommendedName>
        <fullName evidence="4">Transmembrane protein</fullName>
    </recommendedName>
</protein>
<feature type="transmembrane region" description="Helical" evidence="1">
    <location>
        <begin position="127"/>
        <end position="145"/>
    </location>
</feature>
<keyword evidence="1" id="KW-0472">Membrane</keyword>
<feature type="transmembrane region" description="Helical" evidence="1">
    <location>
        <begin position="93"/>
        <end position="115"/>
    </location>
</feature>
<dbReference type="PANTHER" id="PTHR10974:SF1">
    <property type="entry name" value="FI08016P-RELATED"/>
    <property type="match status" value="1"/>
</dbReference>
<dbReference type="PANTHER" id="PTHR10974">
    <property type="entry name" value="FI08016P-RELATED"/>
    <property type="match status" value="1"/>
</dbReference>
<comment type="caution">
    <text evidence="2">The sequence shown here is derived from an EMBL/GenBank/DDBJ whole genome shotgun (WGS) entry which is preliminary data.</text>
</comment>
<proteinExistence type="predicted"/>
<accession>A0ABQ8Z4C1</accession>
<feature type="transmembrane region" description="Helical" evidence="1">
    <location>
        <begin position="281"/>
        <end position="303"/>
    </location>
</feature>
<feature type="transmembrane region" description="Helical" evidence="1">
    <location>
        <begin position="152"/>
        <end position="168"/>
    </location>
</feature>
<dbReference type="Gene3D" id="3.40.720.10">
    <property type="entry name" value="Alkaline Phosphatase, subunit A"/>
    <property type="match status" value="1"/>
</dbReference>
<sequence length="733" mass="86788">MLFFGSKISTSFQIGYEDEQSLYLYVRYCVKWFALYPILISMVILLQEFVFNTFLKSCFQKNATQNKQVQIGLTKHLSPNLRRALAKKGSQKIIIQCIVSFVKALLNYPITLFLANFFTSIQFKLQLFLFTFVIEMLGSCYYLLFKNFLASALFKISLFLFYRGMINFCTNFSFSFQILYLIILLVLLLYFEKYLPINKEYKNKIDIYGEIEREKEKEIKKEKGTEIEIEIEREKEHFFEKVKNKEFDKLETENYMEKETNQIITFKKQKKQFKQKIKREFLIMTLFVLILLIITITLFLVLITTSKKQDFSNYDYCDSKSFLSVENNVKMFSIGKCVGDVEIEKREYKSKDKYVVLDRVRNELKYRIPKTKKENIVIYFKCIGYFGELVQVYPVAPNIKRGYSTKHSKIENGLTGQRRPNIVLLFLSRASRLSFEKDLPKTQKAIFDLKSQNLIKVWKFKGYRTASRSVEENQQMVFSGQHKNINHNHEKWVWNYYNKNYGYYTSIIDQKCSLNNSFPFNLKTPISDLKFLDQKLFTPFCDGCWLQPKKNIPKLKNARCLYGEYGNRHVFNYIQQNFEKQFLANNSKFILALFYESFDENQSLLQTLDLSFSQFMSEFASQKKYNNTILLLVSEEGFNHGVGSYKLHKYPLFQIIIPTHLLPFLNGMEKDLDKNIHKNFINRDVYHTLLHLGNYPESIHGAAAEPSLLNKIPKRSCEELHFDSSFCHAWEKN</sequence>
<evidence type="ECO:0000256" key="1">
    <source>
        <dbReference type="SAM" id="Phobius"/>
    </source>
</evidence>
<dbReference type="Proteomes" id="UP001150062">
    <property type="component" value="Unassembled WGS sequence"/>
</dbReference>
<reference evidence="2" key="1">
    <citation type="submission" date="2022-08" db="EMBL/GenBank/DDBJ databases">
        <title>Novel sulfate-reducing endosymbionts in the free-living metamonad Anaeramoeba.</title>
        <authorList>
            <person name="Jerlstrom-Hultqvist J."/>
            <person name="Cepicka I."/>
            <person name="Gallot-Lavallee L."/>
            <person name="Salas-Leiva D."/>
            <person name="Curtis B.A."/>
            <person name="Zahonova K."/>
            <person name="Pipaliya S."/>
            <person name="Dacks J."/>
            <person name="Roger A.J."/>
        </authorList>
    </citation>
    <scope>NUCLEOTIDE SEQUENCE</scope>
    <source>
        <strain evidence="2">Schooner1</strain>
    </source>
</reference>
<feature type="transmembrane region" description="Helical" evidence="1">
    <location>
        <begin position="174"/>
        <end position="191"/>
    </location>
</feature>
<evidence type="ECO:0008006" key="4">
    <source>
        <dbReference type="Google" id="ProtNLM"/>
    </source>
</evidence>
<evidence type="ECO:0000313" key="3">
    <source>
        <dbReference type="Proteomes" id="UP001150062"/>
    </source>
</evidence>
<dbReference type="SUPFAM" id="SSF53649">
    <property type="entry name" value="Alkaline phosphatase-like"/>
    <property type="match status" value="1"/>
</dbReference>
<feature type="transmembrane region" description="Helical" evidence="1">
    <location>
        <begin position="32"/>
        <end position="51"/>
    </location>
</feature>
<dbReference type="InterPro" id="IPR004245">
    <property type="entry name" value="DUF229"/>
</dbReference>
<evidence type="ECO:0000313" key="2">
    <source>
        <dbReference type="EMBL" id="KAJ6251575.1"/>
    </source>
</evidence>
<keyword evidence="3" id="KW-1185">Reference proteome</keyword>
<gene>
    <name evidence="2" type="ORF">M0813_14773</name>
</gene>
<organism evidence="2 3">
    <name type="scientific">Anaeramoeba flamelloides</name>
    <dbReference type="NCBI Taxonomy" id="1746091"/>
    <lineage>
        <taxon>Eukaryota</taxon>
        <taxon>Metamonada</taxon>
        <taxon>Anaeramoebidae</taxon>
        <taxon>Anaeramoeba</taxon>
    </lineage>
</organism>
<dbReference type="InterPro" id="IPR017850">
    <property type="entry name" value="Alkaline_phosphatase_core_sf"/>
</dbReference>
<name>A0ABQ8Z4C1_9EUKA</name>
<keyword evidence="1" id="KW-0812">Transmembrane</keyword>
<dbReference type="EMBL" id="JAOAOG010000055">
    <property type="protein sequence ID" value="KAJ6251575.1"/>
    <property type="molecule type" value="Genomic_DNA"/>
</dbReference>